<feature type="compositionally biased region" description="Low complexity" evidence="1">
    <location>
        <begin position="215"/>
        <end position="238"/>
    </location>
</feature>
<evidence type="ECO:0000313" key="4">
    <source>
        <dbReference type="EMBL" id="MDN7247276.1"/>
    </source>
</evidence>
<feature type="compositionally biased region" description="Gly residues" evidence="1">
    <location>
        <begin position="239"/>
        <end position="260"/>
    </location>
</feature>
<feature type="region of interest" description="Disordered" evidence="1">
    <location>
        <begin position="214"/>
        <end position="260"/>
    </location>
</feature>
<feature type="transmembrane region" description="Helical" evidence="2">
    <location>
        <begin position="188"/>
        <end position="208"/>
    </location>
</feature>
<evidence type="ECO:0000259" key="3">
    <source>
        <dbReference type="Pfam" id="PF04536"/>
    </source>
</evidence>
<evidence type="ECO:0000313" key="5">
    <source>
        <dbReference type="Proteomes" id="UP001172142"/>
    </source>
</evidence>
<comment type="caution">
    <text evidence="4">The sequence shown here is derived from an EMBL/GenBank/DDBJ whole genome shotgun (WGS) entry which is preliminary data.</text>
</comment>
<dbReference type="EMBL" id="JAUJWU010000006">
    <property type="protein sequence ID" value="MDN7247276.1"/>
    <property type="molecule type" value="Genomic_DNA"/>
</dbReference>
<gene>
    <name evidence="4" type="ORF">QWY13_17490</name>
</gene>
<organism evidence="4 5">
    <name type="scientific">Planococcus shenhongbingii</name>
    <dbReference type="NCBI Taxonomy" id="3058398"/>
    <lineage>
        <taxon>Bacteria</taxon>
        <taxon>Bacillati</taxon>
        <taxon>Bacillota</taxon>
        <taxon>Bacilli</taxon>
        <taxon>Bacillales</taxon>
        <taxon>Caryophanaceae</taxon>
        <taxon>Planococcus</taxon>
    </lineage>
</organism>
<dbReference type="Pfam" id="PF04536">
    <property type="entry name" value="TPM_phosphatase"/>
    <property type="match status" value="1"/>
</dbReference>
<proteinExistence type="predicted"/>
<dbReference type="PANTHER" id="PTHR30373:SF2">
    <property type="entry name" value="UPF0603 PROTEIN YGCG"/>
    <property type="match status" value="1"/>
</dbReference>
<dbReference type="Proteomes" id="UP001172142">
    <property type="component" value="Unassembled WGS sequence"/>
</dbReference>
<keyword evidence="2" id="KW-0812">Transmembrane</keyword>
<feature type="domain" description="TPM" evidence="3">
    <location>
        <begin position="35"/>
        <end position="157"/>
    </location>
</feature>
<keyword evidence="2" id="KW-1133">Transmembrane helix</keyword>
<dbReference type="InterPro" id="IPR007621">
    <property type="entry name" value="TPM_dom"/>
</dbReference>
<name>A0ABT8NH92_9BACL</name>
<accession>A0ABT8NH92</accession>
<keyword evidence="2" id="KW-0472">Membrane</keyword>
<evidence type="ECO:0000256" key="2">
    <source>
        <dbReference type="SAM" id="Phobius"/>
    </source>
</evidence>
<protein>
    <submittedName>
        <fullName evidence="4">TPM domain-containing protein</fullName>
    </submittedName>
</protein>
<dbReference type="PANTHER" id="PTHR30373">
    <property type="entry name" value="UPF0603 PROTEIN YGCG"/>
    <property type="match status" value="1"/>
</dbReference>
<evidence type="ECO:0000256" key="1">
    <source>
        <dbReference type="SAM" id="MobiDB-lite"/>
    </source>
</evidence>
<keyword evidence="5" id="KW-1185">Reference proteome</keyword>
<reference evidence="4 5" key="1">
    <citation type="submission" date="2023-07" db="EMBL/GenBank/DDBJ databases">
        <title>Novel species in genus Planococcus.</title>
        <authorList>
            <person name="Ning S."/>
        </authorList>
    </citation>
    <scope>NUCLEOTIDE SEQUENCE [LARGE SCALE GENOMIC DNA]</scope>
    <source>
        <strain evidence="4 5">N017</strain>
    </source>
</reference>
<dbReference type="Gene3D" id="3.10.310.50">
    <property type="match status" value="1"/>
</dbReference>
<sequence length="260" mass="27609">MMKKVIFLLGTFSFLASAPVGAVEFPELAEDIYIQDIADVLTPAEEEELRRLGTELEDATTAQLAVMAVPSLEGKPIADYALEALRHYGIGTKEENNGALMVISTGDREIYISTGYGLEAVLPDGEVGRILDGYAIPYLKQDEYGKGIMNTYKALYKEIAAAYDWNNTSLAAQPAVQQSSVPDEKDDWLIPRGIIVVGIVIWIVISLFGDGAGRGNSKNSGRRSSSSSRRSSSGSSRSSGGGSRSSRGGSGGGGGAGRKF</sequence>